<dbReference type="RefSeq" id="WP_264942167.1">
    <property type="nucleotide sequence ID" value="NZ_JAPDRA010000001.1"/>
</dbReference>
<organism evidence="1 2">
    <name type="scientific">Sphingomonas canadensis</name>
    <dbReference type="NCBI Taxonomy" id="1219257"/>
    <lineage>
        <taxon>Bacteria</taxon>
        <taxon>Pseudomonadati</taxon>
        <taxon>Pseudomonadota</taxon>
        <taxon>Alphaproteobacteria</taxon>
        <taxon>Sphingomonadales</taxon>
        <taxon>Sphingomonadaceae</taxon>
        <taxon>Sphingomonas</taxon>
    </lineage>
</organism>
<accession>A0ABW3H2D7</accession>
<sequence length="164" mass="17571">MTQTDQPGTDQDAFPLGRGLYWQDMRPGARYRTYTRTITEADLVAFVTLTGMIDSAFLDATIAGAMGARPVPGALTYSIIEGFIVQSLIRGTGIAMLGCTQEAIAPVHVGDTVHAIIELDGVRPTSSGNRAIVDSTITILNQRNEAVLRYTSRRMIGGRPDAAA</sequence>
<dbReference type="InterPro" id="IPR052342">
    <property type="entry name" value="MCH/BMMD"/>
</dbReference>
<evidence type="ECO:0000313" key="2">
    <source>
        <dbReference type="Proteomes" id="UP001596977"/>
    </source>
</evidence>
<comment type="caution">
    <text evidence="1">The sequence shown here is derived from an EMBL/GenBank/DDBJ whole genome shotgun (WGS) entry which is preliminary data.</text>
</comment>
<dbReference type="PANTHER" id="PTHR43664:SF1">
    <property type="entry name" value="BETA-METHYLMALYL-COA DEHYDRATASE"/>
    <property type="match status" value="1"/>
</dbReference>
<protein>
    <submittedName>
        <fullName evidence="1">MaoC/PaaZ C-terminal domain-containing protein</fullName>
    </submittedName>
</protein>
<dbReference type="EMBL" id="JBHTJG010000001">
    <property type="protein sequence ID" value="MFD0945598.1"/>
    <property type="molecule type" value="Genomic_DNA"/>
</dbReference>
<gene>
    <name evidence="1" type="ORF">ACFQ1E_04540</name>
</gene>
<dbReference type="SUPFAM" id="SSF54637">
    <property type="entry name" value="Thioesterase/thiol ester dehydrase-isomerase"/>
    <property type="match status" value="1"/>
</dbReference>
<keyword evidence="2" id="KW-1185">Reference proteome</keyword>
<dbReference type="PANTHER" id="PTHR43664">
    <property type="entry name" value="MONOAMINE OXIDASE-RELATED"/>
    <property type="match status" value="1"/>
</dbReference>
<evidence type="ECO:0000313" key="1">
    <source>
        <dbReference type="EMBL" id="MFD0945598.1"/>
    </source>
</evidence>
<name>A0ABW3H2D7_9SPHN</name>
<dbReference type="Gene3D" id="3.10.129.10">
    <property type="entry name" value="Hotdog Thioesterase"/>
    <property type="match status" value="1"/>
</dbReference>
<dbReference type="InterPro" id="IPR029069">
    <property type="entry name" value="HotDog_dom_sf"/>
</dbReference>
<proteinExistence type="predicted"/>
<dbReference type="Proteomes" id="UP001596977">
    <property type="component" value="Unassembled WGS sequence"/>
</dbReference>
<reference evidence="2" key="1">
    <citation type="journal article" date="2019" name="Int. J. Syst. Evol. Microbiol.">
        <title>The Global Catalogue of Microorganisms (GCM) 10K type strain sequencing project: providing services to taxonomists for standard genome sequencing and annotation.</title>
        <authorList>
            <consortium name="The Broad Institute Genomics Platform"/>
            <consortium name="The Broad Institute Genome Sequencing Center for Infectious Disease"/>
            <person name="Wu L."/>
            <person name="Ma J."/>
        </authorList>
    </citation>
    <scope>NUCLEOTIDE SEQUENCE [LARGE SCALE GENOMIC DNA]</scope>
    <source>
        <strain evidence="2">CCUG 62982</strain>
    </source>
</reference>